<organism evidence="1 2">
    <name type="scientific">Funneliformis geosporum</name>
    <dbReference type="NCBI Taxonomy" id="1117311"/>
    <lineage>
        <taxon>Eukaryota</taxon>
        <taxon>Fungi</taxon>
        <taxon>Fungi incertae sedis</taxon>
        <taxon>Mucoromycota</taxon>
        <taxon>Glomeromycotina</taxon>
        <taxon>Glomeromycetes</taxon>
        <taxon>Glomerales</taxon>
        <taxon>Glomeraceae</taxon>
        <taxon>Funneliformis</taxon>
    </lineage>
</organism>
<sequence>MSMEDQSKEIIDHLYQQLQQLMSEWEAKLEITPLAIQLWNFLHYLILFNVPQNLFYL</sequence>
<accession>A0A9W4T0M9</accession>
<dbReference type="EMBL" id="CAMKVN010005115">
    <property type="protein sequence ID" value="CAI2188299.1"/>
    <property type="molecule type" value="Genomic_DNA"/>
</dbReference>
<reference evidence="1" key="1">
    <citation type="submission" date="2022-08" db="EMBL/GenBank/DDBJ databases">
        <authorList>
            <person name="Kallberg Y."/>
            <person name="Tangrot J."/>
            <person name="Rosling A."/>
        </authorList>
    </citation>
    <scope>NUCLEOTIDE SEQUENCE</scope>
    <source>
        <strain evidence="1">Wild A</strain>
    </source>
</reference>
<gene>
    <name evidence="1" type="ORF">FWILDA_LOCUS13508</name>
</gene>
<evidence type="ECO:0000313" key="1">
    <source>
        <dbReference type="EMBL" id="CAI2188299.1"/>
    </source>
</evidence>
<keyword evidence="2" id="KW-1185">Reference proteome</keyword>
<comment type="caution">
    <text evidence="1">The sequence shown here is derived from an EMBL/GenBank/DDBJ whole genome shotgun (WGS) entry which is preliminary data.</text>
</comment>
<evidence type="ECO:0000313" key="2">
    <source>
        <dbReference type="Proteomes" id="UP001153678"/>
    </source>
</evidence>
<name>A0A9W4T0M9_9GLOM</name>
<protein>
    <submittedName>
        <fullName evidence="1">8725_t:CDS:1</fullName>
    </submittedName>
</protein>
<dbReference type="AlphaFoldDB" id="A0A9W4T0M9"/>
<proteinExistence type="predicted"/>
<dbReference type="Proteomes" id="UP001153678">
    <property type="component" value="Unassembled WGS sequence"/>
</dbReference>